<dbReference type="InterPro" id="IPR036188">
    <property type="entry name" value="FAD/NAD-bd_sf"/>
</dbReference>
<dbReference type="PANTHER" id="PTHR43098">
    <property type="entry name" value="L-ORNITHINE N(5)-MONOOXYGENASE-RELATED"/>
    <property type="match status" value="1"/>
</dbReference>
<reference evidence="8" key="1">
    <citation type="submission" date="2022-05" db="EMBL/GenBank/DDBJ databases">
        <title>Sphingomonas sp. strain MG17 Genome sequencing and assembly.</title>
        <authorList>
            <person name="Kim I."/>
        </authorList>
    </citation>
    <scope>NUCLEOTIDE SEQUENCE</scope>
    <source>
        <strain evidence="8">MG17</strain>
    </source>
</reference>
<dbReference type="SUPFAM" id="SSF51905">
    <property type="entry name" value="FAD/NAD(P)-binding domain"/>
    <property type="match status" value="1"/>
</dbReference>
<comment type="similarity">
    <text evidence="2">Belongs to the FAD-binding monooxygenase family.</text>
</comment>
<dbReference type="Pfam" id="PF13450">
    <property type="entry name" value="NAD_binding_8"/>
    <property type="match status" value="1"/>
</dbReference>
<dbReference type="InterPro" id="IPR050775">
    <property type="entry name" value="FAD-binding_Monooxygenases"/>
</dbReference>
<evidence type="ECO:0000256" key="7">
    <source>
        <dbReference type="ARBA" id="ARBA00023033"/>
    </source>
</evidence>
<keyword evidence="4" id="KW-0274">FAD</keyword>
<dbReference type="PANTHER" id="PTHR43098:SF4">
    <property type="entry name" value="BLR3857 PROTEIN"/>
    <property type="match status" value="1"/>
</dbReference>
<comment type="caution">
    <text evidence="8">The sequence shown here is derived from an EMBL/GenBank/DDBJ whole genome shotgun (WGS) entry which is preliminary data.</text>
</comment>
<dbReference type="Proteomes" id="UP001139451">
    <property type="component" value="Unassembled WGS sequence"/>
</dbReference>
<evidence type="ECO:0000256" key="5">
    <source>
        <dbReference type="ARBA" id="ARBA00022857"/>
    </source>
</evidence>
<dbReference type="EMBL" id="JAMLDX010000028">
    <property type="protein sequence ID" value="MCP3733011.1"/>
    <property type="molecule type" value="Genomic_DNA"/>
</dbReference>
<dbReference type="Gene3D" id="3.50.50.60">
    <property type="entry name" value="FAD/NAD(P)-binding domain"/>
    <property type="match status" value="2"/>
</dbReference>
<evidence type="ECO:0000256" key="6">
    <source>
        <dbReference type="ARBA" id="ARBA00023002"/>
    </source>
</evidence>
<dbReference type="GO" id="GO:0050660">
    <property type="term" value="F:flavin adenine dinucleotide binding"/>
    <property type="evidence" value="ECO:0007669"/>
    <property type="project" value="InterPro"/>
</dbReference>
<evidence type="ECO:0000256" key="2">
    <source>
        <dbReference type="ARBA" id="ARBA00010139"/>
    </source>
</evidence>
<accession>A0A9X2HRE0</accession>
<keyword evidence="9" id="KW-1185">Reference proteome</keyword>
<evidence type="ECO:0000313" key="9">
    <source>
        <dbReference type="Proteomes" id="UP001139451"/>
    </source>
</evidence>
<name>A0A9X2HRE0_9SPHN</name>
<keyword evidence="5" id="KW-0521">NADP</keyword>
<dbReference type="PRINTS" id="PR00411">
    <property type="entry name" value="PNDRDTASEI"/>
</dbReference>
<evidence type="ECO:0000256" key="4">
    <source>
        <dbReference type="ARBA" id="ARBA00022827"/>
    </source>
</evidence>
<dbReference type="FunFam" id="3.50.50.60:FF:000341">
    <property type="entry name" value="Baeyer-Villiger monooxygenase"/>
    <property type="match status" value="1"/>
</dbReference>
<protein>
    <submittedName>
        <fullName evidence="8">NAD(P)/FAD-dependent oxidoreductase</fullName>
    </submittedName>
</protein>
<keyword evidence="6" id="KW-0560">Oxidoreductase</keyword>
<comment type="cofactor">
    <cofactor evidence="1">
        <name>FAD</name>
        <dbReference type="ChEBI" id="CHEBI:57692"/>
    </cofactor>
</comment>
<evidence type="ECO:0000313" key="8">
    <source>
        <dbReference type="EMBL" id="MCP3733011.1"/>
    </source>
</evidence>
<evidence type="ECO:0000256" key="1">
    <source>
        <dbReference type="ARBA" id="ARBA00001974"/>
    </source>
</evidence>
<keyword evidence="7" id="KW-0503">Monooxygenase</keyword>
<dbReference type="GO" id="GO:0050661">
    <property type="term" value="F:NADP binding"/>
    <property type="evidence" value="ECO:0007669"/>
    <property type="project" value="InterPro"/>
</dbReference>
<gene>
    <name evidence="8" type="ORF">M9978_21590</name>
</gene>
<dbReference type="AlphaFoldDB" id="A0A9X2HRE0"/>
<keyword evidence="3" id="KW-0285">Flavoprotein</keyword>
<evidence type="ECO:0000256" key="3">
    <source>
        <dbReference type="ARBA" id="ARBA00022630"/>
    </source>
</evidence>
<proteinExistence type="inferred from homology"/>
<dbReference type="Pfam" id="PF00743">
    <property type="entry name" value="FMO-like"/>
    <property type="match status" value="1"/>
</dbReference>
<dbReference type="InterPro" id="IPR020946">
    <property type="entry name" value="Flavin_mOase-like"/>
</dbReference>
<dbReference type="RefSeq" id="WP_254297043.1">
    <property type="nucleotide sequence ID" value="NZ_JAMLDX010000028.1"/>
</dbReference>
<organism evidence="8 9">
    <name type="scientific">Sphingomonas tagetis</name>
    <dbReference type="NCBI Taxonomy" id="2949092"/>
    <lineage>
        <taxon>Bacteria</taxon>
        <taxon>Pseudomonadati</taxon>
        <taxon>Pseudomonadota</taxon>
        <taxon>Alphaproteobacteria</taxon>
        <taxon>Sphingomonadales</taxon>
        <taxon>Sphingomonadaceae</taxon>
        <taxon>Sphingomonas</taxon>
    </lineage>
</organism>
<dbReference type="GO" id="GO:0004499">
    <property type="term" value="F:N,N-dimethylaniline monooxygenase activity"/>
    <property type="evidence" value="ECO:0007669"/>
    <property type="project" value="InterPro"/>
</dbReference>
<sequence>MDDTSAEGPANGPIDVEALKQKYQQEREKRMLANGREQYRVVDAGHAAEFLEDPHAQGIQRDPRTQDVEVLVIGGGFGGMLTAVRLQEAGIDDILIVDRAGDFGGTWYWNRYPGVQCDIESYIYVPLLEEIGKVPSRKYAAGGEILGYAQAIGRRFGLYDKALFETTVTAMVWNDADARWELSTSRGDKIRARFVCISPGPFPWPKLPGIEGIESFKGKSFHTSRWDYDYTGGEPGSDLLDKLGDKTVGVIGTGATGLQCIPVLGRNAKQLYVFQRTPSTVGVRDNQPTDPDFVASLKPGWQRERMDNFNATISGRPVDVDMVNDCWSRALSLLNGLSGDDPETIEKRQIADFQTLEDLRARVDAVIDDPETAKSLKPWYNLMCKRPGFHDEYLPTFNRPNVTLVDTEGNGIDRITENGVVANGREYPLDCLVYATGFEFMSQIDHRMGFDIIGRDGRKLSELWRSGYASLFGLHMHGFPNCFILGNAQQAITPNFTYLHMELSRHIAFIVAQAKARGIRAMEATPAATAAWVDKVMAFGPTRQRLQKDCTPSYINNEGQVTDLDIRNGFYLGGATAYNQMLAEWRADETMPGLEIR</sequence>